<feature type="compositionally biased region" description="Polar residues" evidence="1">
    <location>
        <begin position="25"/>
        <end position="37"/>
    </location>
</feature>
<gene>
    <name evidence="2" type="ORF">EDS130_LOCUS46374</name>
</gene>
<feature type="region of interest" description="Disordered" evidence="1">
    <location>
        <begin position="1"/>
        <end position="37"/>
    </location>
</feature>
<evidence type="ECO:0000313" key="3">
    <source>
        <dbReference type="Proteomes" id="UP000663852"/>
    </source>
</evidence>
<accession>A0A815XGF4</accession>
<proteinExistence type="predicted"/>
<feature type="non-terminal residue" evidence="2">
    <location>
        <position position="1"/>
    </location>
</feature>
<protein>
    <submittedName>
        <fullName evidence="2">Uncharacterized protein</fullName>
    </submittedName>
</protein>
<reference evidence="2" key="1">
    <citation type="submission" date="2021-02" db="EMBL/GenBank/DDBJ databases">
        <authorList>
            <person name="Nowell W R."/>
        </authorList>
    </citation>
    <scope>NUCLEOTIDE SEQUENCE</scope>
</reference>
<dbReference type="Proteomes" id="UP000663852">
    <property type="component" value="Unassembled WGS sequence"/>
</dbReference>
<evidence type="ECO:0000256" key="1">
    <source>
        <dbReference type="SAM" id="MobiDB-lite"/>
    </source>
</evidence>
<feature type="compositionally biased region" description="Polar residues" evidence="1">
    <location>
        <begin position="1"/>
        <end position="12"/>
    </location>
</feature>
<feature type="non-terminal residue" evidence="2">
    <location>
        <position position="37"/>
    </location>
</feature>
<organism evidence="2 3">
    <name type="scientific">Adineta ricciae</name>
    <name type="common">Rotifer</name>
    <dbReference type="NCBI Taxonomy" id="249248"/>
    <lineage>
        <taxon>Eukaryota</taxon>
        <taxon>Metazoa</taxon>
        <taxon>Spiralia</taxon>
        <taxon>Gnathifera</taxon>
        <taxon>Rotifera</taxon>
        <taxon>Eurotatoria</taxon>
        <taxon>Bdelloidea</taxon>
        <taxon>Adinetida</taxon>
        <taxon>Adinetidae</taxon>
        <taxon>Adineta</taxon>
    </lineage>
</organism>
<comment type="caution">
    <text evidence="2">The sequence shown here is derived from an EMBL/GenBank/DDBJ whole genome shotgun (WGS) entry which is preliminary data.</text>
</comment>
<dbReference type="EMBL" id="CAJNOJ010002073">
    <property type="protein sequence ID" value="CAF1557157.1"/>
    <property type="molecule type" value="Genomic_DNA"/>
</dbReference>
<evidence type="ECO:0000313" key="2">
    <source>
        <dbReference type="EMBL" id="CAF1557157.1"/>
    </source>
</evidence>
<name>A0A815XGF4_ADIRI</name>
<dbReference type="AlphaFoldDB" id="A0A815XGF4"/>
<sequence>ALTDTRSVTSISFLYCPPTEDPKDTSSTNRSTLGRDR</sequence>